<gene>
    <name evidence="1" type="ORF">ACFPN2_36695</name>
</gene>
<dbReference type="CDD" id="cd07910">
    <property type="entry name" value="MiaE"/>
    <property type="match status" value="1"/>
</dbReference>
<dbReference type="InterPro" id="IPR010386">
    <property type="entry name" value="tRNA-Hydrxlase_MiaE"/>
</dbReference>
<organism evidence="1 2">
    <name type="scientific">Steroidobacter flavus</name>
    <dbReference type="NCBI Taxonomy" id="1842136"/>
    <lineage>
        <taxon>Bacteria</taxon>
        <taxon>Pseudomonadati</taxon>
        <taxon>Pseudomonadota</taxon>
        <taxon>Gammaproteobacteria</taxon>
        <taxon>Steroidobacterales</taxon>
        <taxon>Steroidobacteraceae</taxon>
        <taxon>Steroidobacter</taxon>
    </lineage>
</organism>
<name>A0ABV8T7V2_9GAMM</name>
<dbReference type="Proteomes" id="UP001595904">
    <property type="component" value="Unassembled WGS sequence"/>
</dbReference>
<evidence type="ECO:0000313" key="2">
    <source>
        <dbReference type="Proteomes" id="UP001595904"/>
    </source>
</evidence>
<proteinExistence type="predicted"/>
<dbReference type="InterPro" id="IPR012347">
    <property type="entry name" value="Ferritin-like"/>
</dbReference>
<dbReference type="Pfam" id="PF06175">
    <property type="entry name" value="MiaE"/>
    <property type="match status" value="1"/>
</dbReference>
<sequence>MNAVTIDNEVVTSRAGEVVASDATVHVDAVASGASAPPLSIEGDVQSKGFVAGDTRGTAAPSRYAGVLLAATPARWYEVACERWRELLVDHANCEKKAASTALSLIFSYPEDMALTDKMSRLAREELRHFEQVQKLMQELKVPFSRMQPSRYGAGLRAATHRAEPERLLDLLLCGALIEARSCERFEGLGPLLTEPLRGFYTGLAVSEARHQSLYLRLAEQRAGDIDWRARLQQLAEIEADLATSPDEQFRFHSGSPAF</sequence>
<reference evidence="2" key="1">
    <citation type="journal article" date="2019" name="Int. J. Syst. Evol. Microbiol.">
        <title>The Global Catalogue of Microorganisms (GCM) 10K type strain sequencing project: providing services to taxonomists for standard genome sequencing and annotation.</title>
        <authorList>
            <consortium name="The Broad Institute Genomics Platform"/>
            <consortium name="The Broad Institute Genome Sequencing Center for Infectious Disease"/>
            <person name="Wu L."/>
            <person name="Ma J."/>
        </authorList>
    </citation>
    <scope>NUCLEOTIDE SEQUENCE [LARGE SCALE GENOMIC DNA]</scope>
    <source>
        <strain evidence="2">CGMCC 1.10759</strain>
    </source>
</reference>
<dbReference type="PANTHER" id="PTHR42637:SF1">
    <property type="entry name" value="TRNA 2-(METHYLSULFANYL)-N(6)-ISOPENTENYLADENOSINE(37) HYDROXYLASE"/>
    <property type="match status" value="1"/>
</dbReference>
<keyword evidence="2" id="KW-1185">Reference proteome</keyword>
<dbReference type="RefSeq" id="WP_380606024.1">
    <property type="nucleotide sequence ID" value="NZ_JBHSDU010000015.1"/>
</dbReference>
<dbReference type="InterPro" id="IPR009078">
    <property type="entry name" value="Ferritin-like_SF"/>
</dbReference>
<evidence type="ECO:0000313" key="1">
    <source>
        <dbReference type="EMBL" id="MFC4314664.1"/>
    </source>
</evidence>
<dbReference type="Gene3D" id="1.20.1260.10">
    <property type="match status" value="1"/>
</dbReference>
<accession>A0ABV8T7V2</accession>
<comment type="caution">
    <text evidence="1">The sequence shown here is derived from an EMBL/GenBank/DDBJ whole genome shotgun (WGS) entry which is preliminary data.</text>
</comment>
<dbReference type="SUPFAM" id="SSF47240">
    <property type="entry name" value="Ferritin-like"/>
    <property type="match status" value="1"/>
</dbReference>
<dbReference type="PANTHER" id="PTHR42637">
    <property type="entry name" value="TRNA-(MS[2]IO[6]A)-HYDROXYLASE"/>
    <property type="match status" value="1"/>
</dbReference>
<dbReference type="EMBL" id="JBHSDU010000015">
    <property type="protein sequence ID" value="MFC4314664.1"/>
    <property type="molecule type" value="Genomic_DNA"/>
</dbReference>
<protein>
    <submittedName>
        <fullName evidence="1">tRNA-(Ms[2]io[6]A)-hydroxylase</fullName>
    </submittedName>
</protein>